<dbReference type="Proteomes" id="UP000001037">
    <property type="component" value="Chromosome"/>
</dbReference>
<protein>
    <submittedName>
        <fullName evidence="2">Uncharacterized protein</fullName>
    </submittedName>
</protein>
<dbReference type="KEGG" id="pfm:Pyrfu_0031"/>
<sequence length="102" mass="11952">MECKRYFVKVGDREIEITPDVLEIIHEYIHRPMSLEELASKLGLDSWEDAYIFIKRIPGWLMWMPVSLWRYHYKKCGFEYVPQTPPETVEAPSSEGGESAEA</sequence>
<proteinExistence type="predicted"/>
<dbReference type="InParanoid" id="G0EDY7"/>
<dbReference type="EMBL" id="CP002838">
    <property type="protein sequence ID" value="AEM37903.1"/>
    <property type="molecule type" value="Genomic_DNA"/>
</dbReference>
<dbReference type="AlphaFoldDB" id="G0EDY7"/>
<evidence type="ECO:0000256" key="1">
    <source>
        <dbReference type="SAM" id="MobiDB-lite"/>
    </source>
</evidence>
<dbReference type="HOGENOM" id="CLU_2271139_0_0_2"/>
<accession>G0EDY7</accession>
<name>G0EDY7_PYRF1</name>
<organism evidence="2 3">
    <name type="scientific">Pyrolobus fumarii (strain DSM 11204 / 1A)</name>
    <dbReference type="NCBI Taxonomy" id="694429"/>
    <lineage>
        <taxon>Archaea</taxon>
        <taxon>Thermoproteota</taxon>
        <taxon>Thermoprotei</taxon>
        <taxon>Desulfurococcales</taxon>
        <taxon>Pyrodictiaceae</taxon>
        <taxon>Pyrolobus</taxon>
    </lineage>
</organism>
<evidence type="ECO:0000313" key="3">
    <source>
        <dbReference type="Proteomes" id="UP000001037"/>
    </source>
</evidence>
<dbReference type="RefSeq" id="WP_014025580.1">
    <property type="nucleotide sequence ID" value="NC_015931.1"/>
</dbReference>
<evidence type="ECO:0000313" key="2">
    <source>
        <dbReference type="EMBL" id="AEM37903.1"/>
    </source>
</evidence>
<dbReference type="GeneID" id="11139656"/>
<dbReference type="eggNOG" id="arCOG04059">
    <property type="taxonomic scope" value="Archaea"/>
</dbReference>
<feature type="compositionally biased region" description="Low complexity" evidence="1">
    <location>
        <begin position="90"/>
        <end position="102"/>
    </location>
</feature>
<reference evidence="2 3" key="1">
    <citation type="journal article" date="2011" name="Stand. Genomic Sci.">
        <title>Complete genome sequence of the hyperthermophilic chemolithoautotroph Pyrolobus fumarii type strain (1A).</title>
        <authorList>
            <person name="Anderson I."/>
            <person name="Goker M."/>
            <person name="Nolan M."/>
            <person name="Lucas S."/>
            <person name="Hammon N."/>
            <person name="Deshpande S."/>
            <person name="Cheng J.F."/>
            <person name="Tapia R."/>
            <person name="Han C."/>
            <person name="Goodwin L."/>
            <person name="Pitluck S."/>
            <person name="Huntemann M."/>
            <person name="Liolios K."/>
            <person name="Ivanova N."/>
            <person name="Pagani I."/>
            <person name="Mavromatis K."/>
            <person name="Ovchinikova G."/>
            <person name="Pati A."/>
            <person name="Chen A."/>
            <person name="Palaniappan K."/>
            <person name="Land M."/>
            <person name="Hauser L."/>
            <person name="Brambilla E.M."/>
            <person name="Huber H."/>
            <person name="Yasawong M."/>
            <person name="Rohde M."/>
            <person name="Spring S."/>
            <person name="Abt B."/>
            <person name="Sikorski J."/>
            <person name="Wirth R."/>
            <person name="Detter J.C."/>
            <person name="Woyke T."/>
            <person name="Bristow J."/>
            <person name="Eisen J.A."/>
            <person name="Markowitz V."/>
            <person name="Hugenholtz P."/>
            <person name="Kyrpides N.C."/>
            <person name="Klenk H.P."/>
            <person name="Lapidus A."/>
        </authorList>
    </citation>
    <scope>NUCLEOTIDE SEQUENCE [LARGE SCALE GENOMIC DNA]</scope>
    <source>
        <strain evidence="3">DSM 11204 / 1A</strain>
    </source>
</reference>
<keyword evidence="3" id="KW-1185">Reference proteome</keyword>
<feature type="region of interest" description="Disordered" evidence="1">
    <location>
        <begin position="83"/>
        <end position="102"/>
    </location>
</feature>
<dbReference type="STRING" id="694429.Pyrfu_0031"/>
<gene>
    <name evidence="2" type="ordered locus">Pyrfu_0031</name>
</gene>